<dbReference type="GO" id="GO:0015031">
    <property type="term" value="P:protein transport"/>
    <property type="evidence" value="ECO:0007669"/>
    <property type="project" value="InterPro"/>
</dbReference>
<dbReference type="ESTHER" id="lacre-a0a073jze4">
    <property type="family name" value="Asp2"/>
</dbReference>
<organism evidence="1 2">
    <name type="scientific">Limosilactobacillus reuteri</name>
    <name type="common">Lactobacillus reuteri</name>
    <dbReference type="NCBI Taxonomy" id="1598"/>
    <lineage>
        <taxon>Bacteria</taxon>
        <taxon>Bacillati</taxon>
        <taxon>Bacillota</taxon>
        <taxon>Bacilli</taxon>
        <taxon>Lactobacillales</taxon>
        <taxon>Lactobacillaceae</taxon>
        <taxon>Limosilactobacillus</taxon>
    </lineage>
</organism>
<dbReference type="AlphaFoldDB" id="A0A073JZE4"/>
<dbReference type="Pfam" id="PF16929">
    <property type="entry name" value="Asp2"/>
    <property type="match status" value="1"/>
</dbReference>
<proteinExistence type="predicted"/>
<dbReference type="InterPro" id="IPR022267">
    <property type="entry name" value="Asp2"/>
</dbReference>
<name>A0A073JZE4_LIMRT</name>
<protein>
    <submittedName>
        <fullName evidence="1">Accessory Sec system protein Asp2</fullName>
    </submittedName>
</protein>
<reference evidence="1 2" key="1">
    <citation type="submission" date="2014-06" db="EMBL/GenBank/DDBJ databases">
        <title>Genetic determinant of reutericyclin biosynthesis of Lactobacillus reuteri.</title>
        <authorList>
            <person name="Lin X."/>
            <person name="Duar R."/>
            <person name="Walter J."/>
            <person name="Gaenzle M."/>
        </authorList>
    </citation>
    <scope>NUCLEOTIDE SEQUENCE [LARGE SCALE GENOMIC DNA]</scope>
    <source>
        <strain evidence="1 2">LTH2584</strain>
    </source>
</reference>
<dbReference type="Proteomes" id="UP000027731">
    <property type="component" value="Unassembled WGS sequence"/>
</dbReference>
<dbReference type="EMBL" id="JOSX01000020">
    <property type="protein sequence ID" value="KEK14310.1"/>
    <property type="molecule type" value="Genomic_DNA"/>
</dbReference>
<gene>
    <name evidence="1" type="ORF">LR3_00265</name>
</gene>
<comment type="caution">
    <text evidence="1">The sequence shown here is derived from an EMBL/GenBank/DDBJ whole genome shotgun (WGS) entry which is preliminary data.</text>
</comment>
<evidence type="ECO:0000313" key="1">
    <source>
        <dbReference type="EMBL" id="KEK14310.1"/>
    </source>
</evidence>
<accession>A0A073JZE4</accession>
<evidence type="ECO:0000313" key="2">
    <source>
        <dbReference type="Proteomes" id="UP000027731"/>
    </source>
</evidence>
<sequence length="498" mass="57304">MNVLQLGPDNWAKKYEIPKSIDWEFNNYPPEEKHNYNVVIISGENHLSDQDWETLQWRVDPYNVIYLPGALIHLSPAAKHFLRCQAATENLDDPQTIINNLPRQYFWGQSGIRFAPSSLMLLTDRLQFIHYLDAGHLLLKADTNDEWVNIGSYKNNIFLDPNRLIKLWLEYQTQNIEIRLRVFLQYSGGDGDPNDSFILNIDSLNEVQLPIKFTDSVRYVNISVEVRGNGSLKLGVLHSRWSREGKGEFITGGQRIVNPSNREDVAVYFNPGDLKPPLNVYFSGARGLEGFEAFPLFRNLHAPTILVTDMRLEVGQFYTTSYMEEEIKKFICYYLDKLGFNKKQLIMNGISMGTYPAMKLGAQLGAYAINVAKPLANLGLIAKRGRLERPEGFETIFDMDNQLVTHLKRTDLDQLDQNFWHAFNHCDLSQTRLFVGYMENDDYDNQAIEYLRQSPAVAKAKQFATKGFAGRHNDDPSINSWFVGRLTQMLKYDFGRDD</sequence>
<dbReference type="NCBIfam" id="TIGR03712">
    <property type="entry name" value="acc_sec_asp2"/>
    <property type="match status" value="1"/>
</dbReference>
<dbReference type="PATRIC" id="fig|1598.90.peg.1380"/>